<keyword evidence="2" id="KW-1185">Reference proteome</keyword>
<organism evidence="1 2">
    <name type="scientific">Ceraceosorus bombacis</name>
    <dbReference type="NCBI Taxonomy" id="401625"/>
    <lineage>
        <taxon>Eukaryota</taxon>
        <taxon>Fungi</taxon>
        <taxon>Dikarya</taxon>
        <taxon>Basidiomycota</taxon>
        <taxon>Ustilaginomycotina</taxon>
        <taxon>Exobasidiomycetes</taxon>
        <taxon>Ceraceosorales</taxon>
        <taxon>Ceraceosoraceae</taxon>
        <taxon>Ceraceosorus</taxon>
    </lineage>
</organism>
<sequence length="289" mass="31234">MTSCPIANLSMFSAIHEFSSTSPFPFMNPAPFHSPTKASPVIHLAMLVHRILLAGTLGLLVPLVSAAPAQGVDGVARPESKHPTRKYPQITEPWLLSYSATAQHYAANIDAPPIVQARIDFAKGCNAVRTKLGVRFPGNVFYFDALRSRAAGEDLLEASCALYAITWHGVGDAIDHTQEVADKLGWAVVGANPTEDDSPGESQLQVWQYSKHFEADQNAAARDVLETCADVAGAHREGNWAALNIEVRYPIALSYSINCDAYKVDDPSLFGTIDLTKLVGQGLHWTPVA</sequence>
<accession>A0A0P1BGE7</accession>
<dbReference type="AlphaFoldDB" id="A0A0P1BGE7"/>
<reference evidence="1 2" key="1">
    <citation type="submission" date="2014-09" db="EMBL/GenBank/DDBJ databases">
        <authorList>
            <person name="Magalhaes I.L.F."/>
            <person name="Oliveira U."/>
            <person name="Santos F.R."/>
            <person name="Vidigal T.H.D.A."/>
            <person name="Brescovit A.D."/>
            <person name="Santos A.J."/>
        </authorList>
    </citation>
    <scope>NUCLEOTIDE SEQUENCE [LARGE SCALE GENOMIC DNA]</scope>
</reference>
<proteinExistence type="predicted"/>
<dbReference type="EMBL" id="CCYA01000248">
    <property type="protein sequence ID" value="CEH14821.1"/>
    <property type="molecule type" value="Genomic_DNA"/>
</dbReference>
<dbReference type="OrthoDB" id="10308206at2759"/>
<evidence type="ECO:0000313" key="1">
    <source>
        <dbReference type="EMBL" id="CEH14821.1"/>
    </source>
</evidence>
<evidence type="ECO:0000313" key="2">
    <source>
        <dbReference type="Proteomes" id="UP000054845"/>
    </source>
</evidence>
<protein>
    <submittedName>
        <fullName evidence="1">Uncharacterized protein</fullName>
    </submittedName>
</protein>
<name>A0A0P1BGE7_9BASI</name>
<dbReference type="Proteomes" id="UP000054845">
    <property type="component" value="Unassembled WGS sequence"/>
</dbReference>